<dbReference type="CDD" id="cd02440">
    <property type="entry name" value="AdoMet_MTases"/>
    <property type="match status" value="1"/>
</dbReference>
<dbReference type="Proteomes" id="UP001156601">
    <property type="component" value="Unassembled WGS sequence"/>
</dbReference>
<dbReference type="Gene3D" id="3.40.50.150">
    <property type="entry name" value="Vaccinia Virus protein VP39"/>
    <property type="match status" value="1"/>
</dbReference>
<dbReference type="InterPro" id="IPR029063">
    <property type="entry name" value="SAM-dependent_MTases_sf"/>
</dbReference>
<sequence>MEQTNQEDIKGWFNNIYKTKGFDYLRPLKAYRIFLRHLNAQSGQRFLDVACGLGLMLKNADENGLKVSGVDLSDEAVKICKQYVPNADVHAANAESLPFDSKQFDMVTCLGSLERMINLEKVLQELHRIGDENAKYCFMVRNSNTFIWQFFKRTLGLQNKYGHQDAKTLKEWRLLFHSAGFNVLKVERDHWPIVRWKRWLSFGVIPVDYEKIPYSPIPIRFATEFVFVLDKRQK</sequence>
<dbReference type="InterPro" id="IPR013216">
    <property type="entry name" value="Methyltransf_11"/>
</dbReference>
<protein>
    <recommendedName>
        <fullName evidence="1">Methyltransferase type 11 domain-containing protein</fullName>
    </recommendedName>
</protein>
<name>A0AA37SYA4_9ALTE</name>
<reference evidence="2" key="2">
    <citation type="submission" date="2023-01" db="EMBL/GenBank/DDBJ databases">
        <title>Draft genome sequence of Agaribacter marinus strain NBRC 110023.</title>
        <authorList>
            <person name="Sun Q."/>
            <person name="Mori K."/>
        </authorList>
    </citation>
    <scope>NUCLEOTIDE SEQUENCE</scope>
    <source>
        <strain evidence="2">NBRC 110023</strain>
    </source>
</reference>
<dbReference type="PANTHER" id="PTHR43591">
    <property type="entry name" value="METHYLTRANSFERASE"/>
    <property type="match status" value="1"/>
</dbReference>
<dbReference type="RefSeq" id="WP_284217677.1">
    <property type="nucleotide sequence ID" value="NZ_BSOT01000006.1"/>
</dbReference>
<dbReference type="EMBL" id="BSOT01000006">
    <property type="protein sequence ID" value="GLR71317.1"/>
    <property type="molecule type" value="Genomic_DNA"/>
</dbReference>
<dbReference type="PANTHER" id="PTHR43591:SF110">
    <property type="entry name" value="RHODANESE DOMAIN-CONTAINING PROTEIN"/>
    <property type="match status" value="1"/>
</dbReference>
<dbReference type="GO" id="GO:0008757">
    <property type="term" value="F:S-adenosylmethionine-dependent methyltransferase activity"/>
    <property type="evidence" value="ECO:0007669"/>
    <property type="project" value="InterPro"/>
</dbReference>
<accession>A0AA37SYA4</accession>
<proteinExistence type="predicted"/>
<feature type="domain" description="Methyltransferase type 11" evidence="1">
    <location>
        <begin position="47"/>
        <end position="132"/>
    </location>
</feature>
<gene>
    <name evidence="2" type="ORF">GCM10007852_22250</name>
</gene>
<evidence type="ECO:0000313" key="3">
    <source>
        <dbReference type="Proteomes" id="UP001156601"/>
    </source>
</evidence>
<comment type="caution">
    <text evidence="2">The sequence shown here is derived from an EMBL/GenBank/DDBJ whole genome shotgun (WGS) entry which is preliminary data.</text>
</comment>
<evidence type="ECO:0000259" key="1">
    <source>
        <dbReference type="Pfam" id="PF08241"/>
    </source>
</evidence>
<dbReference type="SUPFAM" id="SSF53335">
    <property type="entry name" value="S-adenosyl-L-methionine-dependent methyltransferases"/>
    <property type="match status" value="1"/>
</dbReference>
<dbReference type="AlphaFoldDB" id="A0AA37SYA4"/>
<keyword evidence="3" id="KW-1185">Reference proteome</keyword>
<dbReference type="Pfam" id="PF08241">
    <property type="entry name" value="Methyltransf_11"/>
    <property type="match status" value="1"/>
</dbReference>
<evidence type="ECO:0000313" key="2">
    <source>
        <dbReference type="EMBL" id="GLR71317.1"/>
    </source>
</evidence>
<organism evidence="2 3">
    <name type="scientific">Agaribacter marinus</name>
    <dbReference type="NCBI Taxonomy" id="1431249"/>
    <lineage>
        <taxon>Bacteria</taxon>
        <taxon>Pseudomonadati</taxon>
        <taxon>Pseudomonadota</taxon>
        <taxon>Gammaproteobacteria</taxon>
        <taxon>Alteromonadales</taxon>
        <taxon>Alteromonadaceae</taxon>
        <taxon>Agaribacter</taxon>
    </lineage>
</organism>
<reference evidence="2" key="1">
    <citation type="journal article" date="2014" name="Int. J. Syst. Evol. Microbiol.">
        <title>Complete genome sequence of Corynebacterium casei LMG S-19264T (=DSM 44701T), isolated from a smear-ripened cheese.</title>
        <authorList>
            <consortium name="US DOE Joint Genome Institute (JGI-PGF)"/>
            <person name="Walter F."/>
            <person name="Albersmeier A."/>
            <person name="Kalinowski J."/>
            <person name="Ruckert C."/>
        </authorList>
    </citation>
    <scope>NUCLEOTIDE SEQUENCE</scope>
    <source>
        <strain evidence="2">NBRC 110023</strain>
    </source>
</reference>